<dbReference type="Proteomes" id="UP000625247">
    <property type="component" value="Unassembled WGS sequence"/>
</dbReference>
<protein>
    <submittedName>
        <fullName evidence="1">Lipopolysaccharide core biosynthesis protein</fullName>
    </submittedName>
</protein>
<comment type="caution">
    <text evidence="1">The sequence shown here is derived from an EMBL/GenBank/DDBJ whole genome shotgun (WGS) entry which is preliminary data.</text>
</comment>
<evidence type="ECO:0000313" key="2">
    <source>
        <dbReference type="Proteomes" id="UP000625247"/>
    </source>
</evidence>
<name>A0ABR9A286_9PSED</name>
<sequence>MLRVETRGDRRWLLGRDLEVCLQDFGHSRHSATGPVFLLASGPSASEFPLQRYRSLPVVAMNGSIVRCVDEGIKPFYYLCDDPNFVIGRPELALLGVAHGEHLAMSLDVLQAIHAADATALNGKKIYLLERVNRQDGKAVLSDRAYAWSIRHDEELISDFSLLRRKPNRIGFSLNLKRGYFGSRTIPFGALQLACHLGFRQVFVVGMDLRQSGGRFYEKGAAALPSSLDEDFEQYILPSFTLMARRILPRTGMQVFNLSAVSRMPERVIPKITLQRLDELLGAELAGLSAASSQATR</sequence>
<dbReference type="EMBL" id="JACYNP010000001">
    <property type="protein sequence ID" value="MBD8119720.1"/>
    <property type="molecule type" value="Genomic_DNA"/>
</dbReference>
<organism evidence="1 2">
    <name type="scientific">Pseudomonas lutea</name>
    <dbReference type="NCBI Taxonomy" id="243924"/>
    <lineage>
        <taxon>Bacteria</taxon>
        <taxon>Pseudomonadati</taxon>
        <taxon>Pseudomonadota</taxon>
        <taxon>Gammaproteobacteria</taxon>
        <taxon>Pseudomonadales</taxon>
        <taxon>Pseudomonadaceae</taxon>
        <taxon>Pseudomonas</taxon>
    </lineage>
</organism>
<gene>
    <name evidence="1" type="ORF">IFT62_00670</name>
</gene>
<accession>A0ABR9A286</accession>
<dbReference type="RefSeq" id="WP_191942703.1">
    <property type="nucleotide sequence ID" value="NZ_JACYNP010000001.1"/>
</dbReference>
<reference evidence="1 2" key="1">
    <citation type="journal article" date="2020" name="FEMS Microbiol. Ecol.">
        <title>Temporal dynamics of bacterial communities during seed development and maturation.</title>
        <authorList>
            <person name="Chesneau G."/>
            <person name="Torres-Cortes G."/>
            <person name="Briand M."/>
            <person name="Darrasse A."/>
            <person name="Preveaux A."/>
            <person name="Marais C."/>
            <person name="Jacques M.A."/>
            <person name="Shade A."/>
            <person name="Barret M."/>
        </authorList>
    </citation>
    <scope>NUCLEOTIDE SEQUENCE [LARGE SCALE GENOMIC DNA]</scope>
    <source>
        <strain evidence="1 2">CFBP13723</strain>
    </source>
</reference>
<proteinExistence type="predicted"/>
<keyword evidence="2" id="KW-1185">Reference proteome</keyword>
<evidence type="ECO:0000313" key="1">
    <source>
        <dbReference type="EMBL" id="MBD8119720.1"/>
    </source>
</evidence>